<dbReference type="PANTHER" id="PTHR21237">
    <property type="entry name" value="GRPE PROTEIN"/>
    <property type="match status" value="1"/>
</dbReference>
<feature type="region of interest" description="Disordered" evidence="14">
    <location>
        <begin position="1"/>
        <end position="47"/>
    </location>
</feature>
<keyword evidence="13" id="KW-0175">Coiled coil</keyword>
<accession>A0A0C5J8P4</accession>
<gene>
    <name evidence="10" type="primary">grpE</name>
    <name evidence="15" type="ORF">PG1C_05645</name>
</gene>
<evidence type="ECO:0000256" key="4">
    <source>
        <dbReference type="ARBA" id="ARBA00022490"/>
    </source>
</evidence>
<keyword evidence="6 10" id="KW-0143">Chaperone</keyword>
<comment type="similarity">
    <text evidence="2 10 12">Belongs to the GrpE family.</text>
</comment>
<dbReference type="GO" id="GO:0006457">
    <property type="term" value="P:protein folding"/>
    <property type="evidence" value="ECO:0007669"/>
    <property type="project" value="InterPro"/>
</dbReference>
<dbReference type="PANTHER" id="PTHR21237:SF23">
    <property type="entry name" value="GRPE PROTEIN HOMOLOG, MITOCHONDRIAL"/>
    <property type="match status" value="1"/>
</dbReference>
<keyword evidence="5 10" id="KW-0346">Stress response</keyword>
<feature type="compositionally biased region" description="Polar residues" evidence="14">
    <location>
        <begin position="1"/>
        <end position="14"/>
    </location>
</feature>
<evidence type="ECO:0000313" key="16">
    <source>
        <dbReference type="Proteomes" id="UP000061603"/>
    </source>
</evidence>
<comment type="subcellular location">
    <subcellularLocation>
        <location evidence="1 10">Cytoplasm</location>
    </subcellularLocation>
</comment>
<protein>
    <recommendedName>
        <fullName evidence="8 10">Protein GrpE</fullName>
    </recommendedName>
    <alternativeName>
        <fullName evidence="9 10">HSP-70 cofactor</fullName>
    </alternativeName>
</protein>
<dbReference type="KEGG" id="rbu:PG1C_05645"/>
<sequence>MQDTPNSQTNNSNEPLEKIDASAVSPAPARCVPSGTFHDEAHNTETSSIDTMPSLEELLRQAELTSAEHHDAWLRAKAETENVRRRALEDVARAGKFAVEKFATELLAVKDSLEAALANENQNAENLKAGVELTLKQLSAAFEKSHLVEISPLGEKFDPHKHQAISQTEAEGEPNQVLSVLQKGYTLHDRVIRPALVIVSKAK</sequence>
<evidence type="ECO:0000256" key="1">
    <source>
        <dbReference type="ARBA" id="ARBA00004496"/>
    </source>
</evidence>
<dbReference type="FunFam" id="2.30.22.10:FF:000001">
    <property type="entry name" value="Protein GrpE"/>
    <property type="match status" value="1"/>
</dbReference>
<evidence type="ECO:0000256" key="14">
    <source>
        <dbReference type="SAM" id="MobiDB-lite"/>
    </source>
</evidence>
<dbReference type="SUPFAM" id="SSF58014">
    <property type="entry name" value="Coiled-coil domain of nucleotide exchange factor GrpE"/>
    <property type="match status" value="1"/>
</dbReference>
<comment type="function">
    <text evidence="7 10 11">Participates actively in the response to hyperosmotic and heat shock by preventing the aggregation of stress-denatured proteins, in association with DnaK and GrpE. It is the nucleotide exchange factor for DnaK and may function as a thermosensor. Unfolded proteins bind initially to DnaJ; upon interaction with the DnaJ-bound protein, DnaK hydrolyzes its bound ATP, resulting in the formation of a stable complex. GrpE releases ADP from DnaK; ATP binding to DnaK triggers the release of the substrate protein, thus completing the reaction cycle. Several rounds of ATP-dependent interactions between DnaJ, DnaK and GrpE are required for fully efficient folding.</text>
</comment>
<comment type="subunit">
    <text evidence="3 10">Homodimer.</text>
</comment>
<dbReference type="Proteomes" id="UP000061603">
    <property type="component" value="Chromosome"/>
</dbReference>
<dbReference type="GO" id="GO:0000774">
    <property type="term" value="F:adenyl-nucleotide exchange factor activity"/>
    <property type="evidence" value="ECO:0007669"/>
    <property type="project" value="InterPro"/>
</dbReference>
<evidence type="ECO:0000256" key="11">
    <source>
        <dbReference type="RuleBase" id="RU000639"/>
    </source>
</evidence>
<keyword evidence="4 10" id="KW-0963">Cytoplasm</keyword>
<evidence type="ECO:0000313" key="15">
    <source>
        <dbReference type="EMBL" id="AJP48088.1"/>
    </source>
</evidence>
<dbReference type="STRING" id="1565605.PG1C_05645"/>
<proteinExistence type="inferred from homology"/>
<dbReference type="SUPFAM" id="SSF51064">
    <property type="entry name" value="Head domain of nucleotide exchange factor GrpE"/>
    <property type="match status" value="1"/>
</dbReference>
<dbReference type="HOGENOM" id="CLU_057217_6_2_4"/>
<dbReference type="Pfam" id="PF01025">
    <property type="entry name" value="GrpE"/>
    <property type="match status" value="1"/>
</dbReference>
<dbReference type="PRINTS" id="PR00773">
    <property type="entry name" value="GRPEPROTEIN"/>
</dbReference>
<dbReference type="AlphaFoldDB" id="A0A0C5J8P4"/>
<evidence type="ECO:0000256" key="6">
    <source>
        <dbReference type="ARBA" id="ARBA00023186"/>
    </source>
</evidence>
<dbReference type="GO" id="GO:0051087">
    <property type="term" value="F:protein-folding chaperone binding"/>
    <property type="evidence" value="ECO:0007669"/>
    <property type="project" value="InterPro"/>
</dbReference>
<evidence type="ECO:0000256" key="10">
    <source>
        <dbReference type="HAMAP-Rule" id="MF_01151"/>
    </source>
</evidence>
<dbReference type="InterPro" id="IPR009012">
    <property type="entry name" value="GrpE_head"/>
</dbReference>
<evidence type="ECO:0000256" key="2">
    <source>
        <dbReference type="ARBA" id="ARBA00009054"/>
    </source>
</evidence>
<dbReference type="NCBIfam" id="NF010737">
    <property type="entry name" value="PRK14139.1"/>
    <property type="match status" value="1"/>
</dbReference>
<dbReference type="PROSITE" id="PS01071">
    <property type="entry name" value="GRPE"/>
    <property type="match status" value="1"/>
</dbReference>
<evidence type="ECO:0000256" key="7">
    <source>
        <dbReference type="ARBA" id="ARBA00053401"/>
    </source>
</evidence>
<evidence type="ECO:0000256" key="3">
    <source>
        <dbReference type="ARBA" id="ARBA00011738"/>
    </source>
</evidence>
<evidence type="ECO:0000256" key="13">
    <source>
        <dbReference type="SAM" id="Coils"/>
    </source>
</evidence>
<evidence type="ECO:0000256" key="5">
    <source>
        <dbReference type="ARBA" id="ARBA00023016"/>
    </source>
</evidence>
<keyword evidence="16" id="KW-1185">Reference proteome</keyword>
<evidence type="ECO:0000256" key="12">
    <source>
        <dbReference type="RuleBase" id="RU004478"/>
    </source>
</evidence>
<dbReference type="GO" id="GO:0051082">
    <property type="term" value="F:unfolded protein binding"/>
    <property type="evidence" value="ECO:0007669"/>
    <property type="project" value="TreeGrafter"/>
</dbReference>
<dbReference type="NCBIfam" id="NF010738">
    <property type="entry name" value="PRK14140.1"/>
    <property type="match status" value="1"/>
</dbReference>
<dbReference type="Gene3D" id="2.30.22.10">
    <property type="entry name" value="Head domain of nucleotide exchange factor GrpE"/>
    <property type="match status" value="1"/>
</dbReference>
<organism evidence="15 16">
    <name type="scientific">Rugosibacter aromaticivorans</name>
    <dbReference type="NCBI Taxonomy" id="1565605"/>
    <lineage>
        <taxon>Bacteria</taxon>
        <taxon>Pseudomonadati</taxon>
        <taxon>Pseudomonadota</taxon>
        <taxon>Betaproteobacteria</taxon>
        <taxon>Nitrosomonadales</taxon>
        <taxon>Sterolibacteriaceae</taxon>
        <taxon>Rugosibacter</taxon>
    </lineage>
</organism>
<dbReference type="RefSeq" id="WP_202636445.1">
    <property type="nucleotide sequence ID" value="NZ_CP010554.1"/>
</dbReference>
<name>A0A0C5J8P4_9PROT</name>
<reference evidence="15 16" key="1">
    <citation type="journal article" date="2015" name="Genome Announc.">
        <title>Complete Genome Sequence of a Novel Bacterium within the Family Rhodocyclaceae That Degrades Polycyclic Aromatic Hydrocarbons.</title>
        <authorList>
            <person name="Singleton D.R."/>
            <person name="Dickey A.N."/>
            <person name="Scholl E.H."/>
            <person name="Wright F.A."/>
            <person name="Aitken M.D."/>
        </authorList>
    </citation>
    <scope>NUCLEOTIDE SEQUENCE [LARGE SCALE GENOMIC DNA]</scope>
    <source>
        <strain evidence="16">PG1-Ca6</strain>
    </source>
</reference>
<dbReference type="PATRIC" id="fig|1565605.3.peg.1186"/>
<feature type="coiled-coil region" evidence="13">
    <location>
        <begin position="103"/>
        <end position="141"/>
    </location>
</feature>
<evidence type="ECO:0000256" key="8">
    <source>
        <dbReference type="ARBA" id="ARBA00072274"/>
    </source>
</evidence>
<dbReference type="Gene3D" id="3.90.20.20">
    <property type="match status" value="1"/>
</dbReference>
<dbReference type="CDD" id="cd00446">
    <property type="entry name" value="GrpE"/>
    <property type="match status" value="1"/>
</dbReference>
<dbReference type="InterPro" id="IPR000740">
    <property type="entry name" value="GrpE"/>
</dbReference>
<dbReference type="InterPro" id="IPR013805">
    <property type="entry name" value="GrpE_CC"/>
</dbReference>
<evidence type="ECO:0000256" key="9">
    <source>
        <dbReference type="ARBA" id="ARBA00076414"/>
    </source>
</evidence>
<dbReference type="NCBIfam" id="NF010748">
    <property type="entry name" value="PRK14150.1"/>
    <property type="match status" value="1"/>
</dbReference>
<dbReference type="HAMAP" id="MF_01151">
    <property type="entry name" value="GrpE"/>
    <property type="match status" value="1"/>
</dbReference>
<dbReference type="EMBL" id="CP010554">
    <property type="protein sequence ID" value="AJP48088.1"/>
    <property type="molecule type" value="Genomic_DNA"/>
</dbReference>
<dbReference type="GO" id="GO:0005829">
    <property type="term" value="C:cytosol"/>
    <property type="evidence" value="ECO:0007669"/>
    <property type="project" value="TreeGrafter"/>
</dbReference>
<dbReference type="GO" id="GO:0042803">
    <property type="term" value="F:protein homodimerization activity"/>
    <property type="evidence" value="ECO:0007669"/>
    <property type="project" value="InterPro"/>
</dbReference>